<dbReference type="Proteomes" id="UP001050808">
    <property type="component" value="Unassembled WGS sequence"/>
</dbReference>
<gene>
    <name evidence="3" type="ORF">Sviol_65930</name>
</gene>
<feature type="compositionally biased region" description="Low complexity" evidence="1">
    <location>
        <begin position="1"/>
        <end position="17"/>
    </location>
</feature>
<keyword evidence="4" id="KW-1185">Reference proteome</keyword>
<evidence type="ECO:0000313" key="3">
    <source>
        <dbReference type="EMBL" id="GHI42185.1"/>
    </source>
</evidence>
<keyword evidence="2" id="KW-0812">Transmembrane</keyword>
<evidence type="ECO:0000256" key="1">
    <source>
        <dbReference type="SAM" id="MobiDB-lite"/>
    </source>
</evidence>
<organism evidence="3 4">
    <name type="scientific">Streptomyces violascens</name>
    <dbReference type="NCBI Taxonomy" id="67381"/>
    <lineage>
        <taxon>Bacteria</taxon>
        <taxon>Bacillati</taxon>
        <taxon>Actinomycetota</taxon>
        <taxon>Actinomycetes</taxon>
        <taxon>Kitasatosporales</taxon>
        <taxon>Streptomycetaceae</taxon>
        <taxon>Streptomyces</taxon>
    </lineage>
</organism>
<reference evidence="3" key="1">
    <citation type="submission" date="2024-05" db="EMBL/GenBank/DDBJ databases">
        <title>Whole genome shotgun sequence of Streptomyces violascens NBRC 12920.</title>
        <authorList>
            <person name="Komaki H."/>
            <person name="Tamura T."/>
        </authorList>
    </citation>
    <scope>NUCLEOTIDE SEQUENCE</scope>
    <source>
        <strain evidence="3">NBRC 12920</strain>
    </source>
</reference>
<accession>A0ABQ3QY32</accession>
<protein>
    <submittedName>
        <fullName evidence="3">Uncharacterized protein</fullName>
    </submittedName>
</protein>
<feature type="transmembrane region" description="Helical" evidence="2">
    <location>
        <begin position="52"/>
        <end position="70"/>
    </location>
</feature>
<proteinExistence type="predicted"/>
<dbReference type="EMBL" id="BNDY01000017">
    <property type="protein sequence ID" value="GHI42185.1"/>
    <property type="molecule type" value="Genomic_DNA"/>
</dbReference>
<keyword evidence="2" id="KW-0472">Membrane</keyword>
<evidence type="ECO:0000256" key="2">
    <source>
        <dbReference type="SAM" id="Phobius"/>
    </source>
</evidence>
<sequence length="100" mass="11179">MPDPWMQQQQMQQQQWQSRQAADSARRACDYGRDAHQRFAHGSVPRGSSGRLTGLIQLVLLIAAVVYLAGHPDVRASLWGFAQHAWSHLDSLIDDARSGN</sequence>
<feature type="region of interest" description="Disordered" evidence="1">
    <location>
        <begin position="1"/>
        <end position="27"/>
    </location>
</feature>
<evidence type="ECO:0000313" key="4">
    <source>
        <dbReference type="Proteomes" id="UP001050808"/>
    </source>
</evidence>
<keyword evidence="2" id="KW-1133">Transmembrane helix</keyword>
<comment type="caution">
    <text evidence="3">The sequence shown here is derived from an EMBL/GenBank/DDBJ whole genome shotgun (WGS) entry which is preliminary data.</text>
</comment>
<name>A0ABQ3QY32_9ACTN</name>